<evidence type="ECO:0000313" key="11">
    <source>
        <dbReference type="Proteomes" id="UP001472866"/>
    </source>
</evidence>
<keyword evidence="7 9" id="KW-1133">Transmembrane helix</keyword>
<evidence type="ECO:0000256" key="6">
    <source>
        <dbReference type="ARBA" id="ARBA00022824"/>
    </source>
</evidence>
<reference evidence="10 11" key="1">
    <citation type="submission" date="2024-03" db="EMBL/GenBank/DDBJ databases">
        <title>Complete genome sequence of the green alga Chloropicon roscoffensis RCC1871.</title>
        <authorList>
            <person name="Lemieux C."/>
            <person name="Pombert J.-F."/>
            <person name="Otis C."/>
            <person name="Turmel M."/>
        </authorList>
    </citation>
    <scope>NUCLEOTIDE SEQUENCE [LARGE SCALE GENOMIC DNA]</scope>
    <source>
        <strain evidence="10 11">RCC1871</strain>
    </source>
</reference>
<dbReference type="GO" id="GO:0000139">
    <property type="term" value="C:Golgi membrane"/>
    <property type="evidence" value="ECO:0007669"/>
    <property type="project" value="TreeGrafter"/>
</dbReference>
<keyword evidence="8 9" id="KW-0472">Membrane</keyword>
<dbReference type="PANTHER" id="PTHR10778">
    <property type="entry name" value="SOLUTE CARRIER FAMILY 35 MEMBER B"/>
    <property type="match status" value="1"/>
</dbReference>
<dbReference type="InterPro" id="IPR013657">
    <property type="entry name" value="SCL35B1-4/HUT1"/>
</dbReference>
<feature type="transmembrane region" description="Helical" evidence="9">
    <location>
        <begin position="46"/>
        <end position="68"/>
    </location>
</feature>
<evidence type="ECO:0000256" key="7">
    <source>
        <dbReference type="ARBA" id="ARBA00022989"/>
    </source>
</evidence>
<dbReference type="GO" id="GO:0005460">
    <property type="term" value="F:UDP-glucose transmembrane transporter activity"/>
    <property type="evidence" value="ECO:0007669"/>
    <property type="project" value="TreeGrafter"/>
</dbReference>
<evidence type="ECO:0000256" key="8">
    <source>
        <dbReference type="ARBA" id="ARBA00023136"/>
    </source>
</evidence>
<dbReference type="Proteomes" id="UP001472866">
    <property type="component" value="Chromosome 13"/>
</dbReference>
<dbReference type="Pfam" id="PF08449">
    <property type="entry name" value="UAA"/>
    <property type="match status" value="1"/>
</dbReference>
<dbReference type="PANTHER" id="PTHR10778:SF10">
    <property type="entry name" value="SOLUTE CARRIER FAMILY 35 MEMBER B1"/>
    <property type="match status" value="1"/>
</dbReference>
<keyword evidence="4" id="KW-0813">Transport</keyword>
<dbReference type="Gene3D" id="1.10.3730.20">
    <property type="match status" value="1"/>
</dbReference>
<evidence type="ECO:0000256" key="9">
    <source>
        <dbReference type="SAM" id="Phobius"/>
    </source>
</evidence>
<sequence>MGGTGRLLGLVLCACGIYTAYLYQGYLQERITTAKYEPGFERLPHLGMLHGLQSFVCFFAAFAVNAVVSLMRKTTKNGPKTPLLEYLKPALTNTIGPALGILALKNIPYSSQVLVKSCKLVPVMVMGAIFGKKRYSAKEYLCVALICVGLVVFSMKKSSAANKKLMEPNLVLGYALCAVNLAFDGFTNAYQDKINSTYESTTSLDMMCWMNFWTGSLLCGYMFGASNVGAELVSFLVSHPKSMLDVLAFCLCGALGQLFIFLTINKFGALTLTLVTTTRKFFSILISSFVLGSTLVGQQWAGIGLLFAGLLWNMQIKSSKGGSKRAKKAK</sequence>
<organism evidence="10 11">
    <name type="scientific">Chloropicon roscoffensis</name>
    <dbReference type="NCBI Taxonomy" id="1461544"/>
    <lineage>
        <taxon>Eukaryota</taxon>
        <taxon>Viridiplantae</taxon>
        <taxon>Chlorophyta</taxon>
        <taxon>Chloropicophyceae</taxon>
        <taxon>Chloropicales</taxon>
        <taxon>Chloropicaceae</taxon>
        <taxon>Chloropicon</taxon>
    </lineage>
</organism>
<evidence type="ECO:0000313" key="10">
    <source>
        <dbReference type="EMBL" id="WZN65926.1"/>
    </source>
</evidence>
<name>A0AAX4PJA4_9CHLO</name>
<comment type="similarity">
    <text evidence="2">Belongs to the nucleotide-sugar transporter family. UDP-galactose:UMP antiporter (TC 2.A.7.11) subfamily.</text>
</comment>
<protein>
    <submittedName>
        <fullName evidence="10">UDP-galactose/UDP-glucose transporter</fullName>
    </submittedName>
</protein>
<dbReference type="GO" id="GO:0005459">
    <property type="term" value="F:UDP-galactose transmembrane transporter activity"/>
    <property type="evidence" value="ECO:0007669"/>
    <property type="project" value="TreeGrafter"/>
</dbReference>
<dbReference type="EMBL" id="CP151513">
    <property type="protein sequence ID" value="WZN65926.1"/>
    <property type="molecule type" value="Genomic_DNA"/>
</dbReference>
<evidence type="ECO:0000256" key="2">
    <source>
        <dbReference type="ARBA" id="ARBA00008349"/>
    </source>
</evidence>
<keyword evidence="5 9" id="KW-0812">Transmembrane</keyword>
<feature type="transmembrane region" description="Helical" evidence="9">
    <location>
        <begin position="7"/>
        <end position="26"/>
    </location>
</feature>
<dbReference type="InterPro" id="IPR037185">
    <property type="entry name" value="EmrE-like"/>
</dbReference>
<comment type="subcellular location">
    <subcellularLocation>
        <location evidence="1">Endoplasmic reticulum membrane</location>
        <topology evidence="1">Multi-pass membrane protein</topology>
    </subcellularLocation>
</comment>
<keyword evidence="11" id="KW-1185">Reference proteome</keyword>
<evidence type="ECO:0000256" key="4">
    <source>
        <dbReference type="ARBA" id="ARBA00022448"/>
    </source>
</evidence>
<feature type="transmembrane region" description="Helical" evidence="9">
    <location>
        <begin position="244"/>
        <end position="264"/>
    </location>
</feature>
<feature type="transmembrane region" description="Helical" evidence="9">
    <location>
        <begin position="212"/>
        <end position="237"/>
    </location>
</feature>
<evidence type="ECO:0000256" key="5">
    <source>
        <dbReference type="ARBA" id="ARBA00022692"/>
    </source>
</evidence>
<dbReference type="SUPFAM" id="SSF103481">
    <property type="entry name" value="Multidrug resistance efflux transporter EmrE"/>
    <property type="match status" value="2"/>
</dbReference>
<feature type="transmembrane region" description="Helical" evidence="9">
    <location>
        <begin position="165"/>
        <end position="183"/>
    </location>
</feature>
<proteinExistence type="inferred from homology"/>
<evidence type="ECO:0000256" key="1">
    <source>
        <dbReference type="ARBA" id="ARBA00004477"/>
    </source>
</evidence>
<accession>A0AAX4PJA4</accession>
<keyword evidence="6" id="KW-0256">Endoplasmic reticulum</keyword>
<evidence type="ECO:0000256" key="3">
    <source>
        <dbReference type="ARBA" id="ARBA00010694"/>
    </source>
</evidence>
<gene>
    <name evidence="10" type="ORF">HKI87_13g74880</name>
</gene>
<dbReference type="GO" id="GO:0005789">
    <property type="term" value="C:endoplasmic reticulum membrane"/>
    <property type="evidence" value="ECO:0007669"/>
    <property type="project" value="UniProtKB-SubCell"/>
</dbReference>
<feature type="transmembrane region" description="Helical" evidence="9">
    <location>
        <begin position="137"/>
        <end position="153"/>
    </location>
</feature>
<comment type="similarity">
    <text evidence="3">Belongs to the nucleotide-sugar transporter family. SLC35B subfamily.</text>
</comment>
<feature type="transmembrane region" description="Helical" evidence="9">
    <location>
        <begin position="284"/>
        <end position="312"/>
    </location>
</feature>
<dbReference type="AlphaFoldDB" id="A0AAX4PJA4"/>